<feature type="region of interest" description="Disordered" evidence="1">
    <location>
        <begin position="36"/>
        <end position="69"/>
    </location>
</feature>
<dbReference type="AlphaFoldDB" id="A0A225WYV5"/>
<dbReference type="EMBL" id="NBNE01000114">
    <property type="protein sequence ID" value="OWZ22733.1"/>
    <property type="molecule type" value="Genomic_DNA"/>
</dbReference>
<organism evidence="2 3">
    <name type="scientific">Phytophthora megakarya</name>
    <dbReference type="NCBI Taxonomy" id="4795"/>
    <lineage>
        <taxon>Eukaryota</taxon>
        <taxon>Sar</taxon>
        <taxon>Stramenopiles</taxon>
        <taxon>Oomycota</taxon>
        <taxon>Peronosporomycetes</taxon>
        <taxon>Peronosporales</taxon>
        <taxon>Peronosporaceae</taxon>
        <taxon>Phytophthora</taxon>
    </lineage>
</organism>
<gene>
    <name evidence="2" type="ORF">PHMEG_0002529</name>
</gene>
<accession>A0A225WYV5</accession>
<protein>
    <submittedName>
        <fullName evidence="2">Uncharacterized protein</fullName>
    </submittedName>
</protein>
<comment type="caution">
    <text evidence="2">The sequence shown here is derived from an EMBL/GenBank/DDBJ whole genome shotgun (WGS) entry which is preliminary data.</text>
</comment>
<name>A0A225WYV5_9STRA</name>
<evidence type="ECO:0000256" key="1">
    <source>
        <dbReference type="SAM" id="MobiDB-lite"/>
    </source>
</evidence>
<reference evidence="3" key="1">
    <citation type="submission" date="2017-03" db="EMBL/GenBank/DDBJ databases">
        <title>Phytopthora megakarya and P. palmivora, two closely related causual agents of cacao black pod achieved similar genome size and gene model numbers by different mechanisms.</title>
        <authorList>
            <person name="Ali S."/>
            <person name="Shao J."/>
            <person name="Larry D.J."/>
            <person name="Kronmiller B."/>
            <person name="Shen D."/>
            <person name="Strem M.D."/>
            <person name="Melnick R.L."/>
            <person name="Guiltinan M.J."/>
            <person name="Tyler B.M."/>
            <person name="Meinhardt L.W."/>
            <person name="Bailey B.A."/>
        </authorList>
    </citation>
    <scope>NUCLEOTIDE SEQUENCE [LARGE SCALE GENOMIC DNA]</scope>
    <source>
        <strain evidence="3">zdho120</strain>
    </source>
</reference>
<keyword evidence="3" id="KW-1185">Reference proteome</keyword>
<sequence length="69" mass="7682">MAVADNVFTYSDRCYLVGTYAEVIRGISENLPLENELVDPDTSTQPLTRKECRGRPPTKHIRSNGEAAN</sequence>
<dbReference type="Proteomes" id="UP000198211">
    <property type="component" value="Unassembled WGS sequence"/>
</dbReference>
<evidence type="ECO:0000313" key="2">
    <source>
        <dbReference type="EMBL" id="OWZ22733.1"/>
    </source>
</evidence>
<proteinExistence type="predicted"/>
<evidence type="ECO:0000313" key="3">
    <source>
        <dbReference type="Proteomes" id="UP000198211"/>
    </source>
</evidence>